<evidence type="ECO:0000313" key="1">
    <source>
        <dbReference type="EMBL" id="MCY4746454.1"/>
    </source>
</evidence>
<dbReference type="EMBL" id="JAPPUY010000004">
    <property type="protein sequence ID" value="MCY4746454.1"/>
    <property type="molecule type" value="Genomic_DNA"/>
</dbReference>
<protein>
    <submittedName>
        <fullName evidence="1">Uncharacterized protein</fullName>
    </submittedName>
</protein>
<keyword evidence="2" id="KW-1185">Reference proteome</keyword>
<name>A0ACC6CDU3_9BURK</name>
<accession>A0ACC6CDU3</accession>
<proteinExistence type="predicted"/>
<comment type="caution">
    <text evidence="1">The sequence shown here is derived from an EMBL/GenBank/DDBJ whole genome shotgun (WGS) entry which is preliminary data.</text>
</comment>
<reference evidence="1" key="1">
    <citation type="submission" date="2022-08" db="EMBL/GenBank/DDBJ databases">
        <title>Genome sequencing of Pelomonas sp. UHG3.</title>
        <authorList>
            <person name="So Y."/>
        </authorList>
    </citation>
    <scope>NUCLEOTIDE SEQUENCE</scope>
    <source>
        <strain evidence="1">UHG3</strain>
    </source>
</reference>
<sequence length="86" mass="9690">MTYDDTHLKPFQLTGIDAAAFDMGVMTDDSGKPMRYLYSTPLPGHAYRVGCTRWRRLVVRVDDVDAPGIEERVLDALGIELMDVPF</sequence>
<dbReference type="Proteomes" id="UP001076464">
    <property type="component" value="Unassembled WGS sequence"/>
</dbReference>
<evidence type="ECO:0000313" key="2">
    <source>
        <dbReference type="Proteomes" id="UP001076464"/>
    </source>
</evidence>
<gene>
    <name evidence="1" type="ORF">NYO99_15835</name>
</gene>
<organism evidence="1 2">
    <name type="scientific">Roseateles hydrophilus</name>
    <dbReference type="NCBI Taxonomy" id="2975054"/>
    <lineage>
        <taxon>Bacteria</taxon>
        <taxon>Pseudomonadati</taxon>
        <taxon>Pseudomonadota</taxon>
        <taxon>Betaproteobacteria</taxon>
        <taxon>Burkholderiales</taxon>
        <taxon>Sphaerotilaceae</taxon>
        <taxon>Roseateles</taxon>
    </lineage>
</organism>